<protein>
    <submittedName>
        <fullName evidence="1">Uncharacterized protein</fullName>
    </submittedName>
</protein>
<sequence length="73" mass="7785">MLLPGAASGDFQLRAGLAGCDQGYGIVRKIGSQQIQCYFSSFAPFVLEVEQPARHSVRTLGVVQPVLPPPNVT</sequence>
<comment type="caution">
    <text evidence="1">The sequence shown here is derived from an EMBL/GenBank/DDBJ whole genome shotgun (WGS) entry which is preliminary data.</text>
</comment>
<evidence type="ECO:0000313" key="1">
    <source>
        <dbReference type="EMBL" id="KPV53940.1"/>
    </source>
</evidence>
<evidence type="ECO:0000313" key="2">
    <source>
        <dbReference type="Proteomes" id="UP000050509"/>
    </source>
</evidence>
<gene>
    <name evidence="1" type="ORF">SE17_06730</name>
</gene>
<organism evidence="1 2">
    <name type="scientific">Kouleothrix aurantiaca</name>
    <dbReference type="NCBI Taxonomy" id="186479"/>
    <lineage>
        <taxon>Bacteria</taxon>
        <taxon>Bacillati</taxon>
        <taxon>Chloroflexota</taxon>
        <taxon>Chloroflexia</taxon>
        <taxon>Chloroflexales</taxon>
        <taxon>Roseiflexineae</taxon>
        <taxon>Roseiflexaceae</taxon>
        <taxon>Kouleothrix</taxon>
    </lineage>
</organism>
<accession>A0A0P9D7U3</accession>
<reference evidence="1 2" key="1">
    <citation type="submission" date="2015-09" db="EMBL/GenBank/DDBJ databases">
        <title>Draft genome sequence of Kouleothrix aurantiaca JCM 19913.</title>
        <authorList>
            <person name="Hemp J."/>
        </authorList>
    </citation>
    <scope>NUCLEOTIDE SEQUENCE [LARGE SCALE GENOMIC DNA]</scope>
    <source>
        <strain evidence="1 2">COM-B</strain>
    </source>
</reference>
<dbReference type="EMBL" id="LJCR01000146">
    <property type="protein sequence ID" value="KPV53940.1"/>
    <property type="molecule type" value="Genomic_DNA"/>
</dbReference>
<name>A0A0P9D7U3_9CHLR</name>
<dbReference type="Proteomes" id="UP000050509">
    <property type="component" value="Unassembled WGS sequence"/>
</dbReference>
<proteinExistence type="predicted"/>
<keyword evidence="2" id="KW-1185">Reference proteome</keyword>
<dbReference type="AlphaFoldDB" id="A0A0P9D7U3"/>